<dbReference type="EnsemblMetazoa" id="SMAR002747-RA">
    <property type="protein sequence ID" value="SMAR002747-PA"/>
    <property type="gene ID" value="SMAR002747"/>
</dbReference>
<evidence type="ECO:0000256" key="1">
    <source>
        <dbReference type="ARBA" id="ARBA00022741"/>
    </source>
</evidence>
<dbReference type="InterPro" id="IPR017441">
    <property type="entry name" value="Protein_kinase_ATP_BS"/>
</dbReference>
<dbReference type="InterPro" id="IPR000719">
    <property type="entry name" value="Prot_kinase_dom"/>
</dbReference>
<evidence type="ECO:0000256" key="4">
    <source>
        <dbReference type="RuleBase" id="RU000304"/>
    </source>
</evidence>
<organism evidence="7 8">
    <name type="scientific">Strigamia maritima</name>
    <name type="common">European centipede</name>
    <name type="synonym">Geophilus maritimus</name>
    <dbReference type="NCBI Taxonomy" id="126957"/>
    <lineage>
        <taxon>Eukaryota</taxon>
        <taxon>Metazoa</taxon>
        <taxon>Ecdysozoa</taxon>
        <taxon>Arthropoda</taxon>
        <taxon>Myriapoda</taxon>
        <taxon>Chilopoda</taxon>
        <taxon>Pleurostigmophora</taxon>
        <taxon>Geophilomorpha</taxon>
        <taxon>Linotaeniidae</taxon>
        <taxon>Strigamia</taxon>
    </lineage>
</organism>
<proteinExistence type="inferred from homology"/>
<dbReference type="Gene3D" id="3.30.200.20">
    <property type="entry name" value="Phosphorylase Kinase, domain 1"/>
    <property type="match status" value="1"/>
</dbReference>
<dbReference type="PhylomeDB" id="T1IP06"/>
<comment type="similarity">
    <text evidence="4">Belongs to the protein kinase superfamily.</text>
</comment>
<keyword evidence="4" id="KW-0808">Transferase</keyword>
<accession>T1IP06</accession>
<evidence type="ECO:0000313" key="8">
    <source>
        <dbReference type="Proteomes" id="UP000014500"/>
    </source>
</evidence>
<evidence type="ECO:0000313" key="7">
    <source>
        <dbReference type="EnsemblMetazoa" id="SMAR002747-PA"/>
    </source>
</evidence>
<name>T1IP06_STRMM</name>
<reference evidence="8" key="1">
    <citation type="submission" date="2011-05" db="EMBL/GenBank/DDBJ databases">
        <authorList>
            <person name="Richards S.R."/>
            <person name="Qu J."/>
            <person name="Jiang H."/>
            <person name="Jhangiani S.N."/>
            <person name="Agravi P."/>
            <person name="Goodspeed R."/>
            <person name="Gross S."/>
            <person name="Mandapat C."/>
            <person name="Jackson L."/>
            <person name="Mathew T."/>
            <person name="Pu L."/>
            <person name="Thornton R."/>
            <person name="Saada N."/>
            <person name="Wilczek-Boney K.B."/>
            <person name="Lee S."/>
            <person name="Kovar C."/>
            <person name="Wu Y."/>
            <person name="Scherer S.E."/>
            <person name="Worley K.C."/>
            <person name="Muzny D.M."/>
            <person name="Gibbs R."/>
        </authorList>
    </citation>
    <scope>NUCLEOTIDE SEQUENCE</scope>
    <source>
        <strain evidence="8">Brora</strain>
    </source>
</reference>
<dbReference type="HOGENOM" id="CLU_616220_0_0_1"/>
<dbReference type="GO" id="GO:0004674">
    <property type="term" value="F:protein serine/threonine kinase activity"/>
    <property type="evidence" value="ECO:0007669"/>
    <property type="project" value="UniProtKB-KW"/>
</dbReference>
<dbReference type="PROSITE" id="PS50011">
    <property type="entry name" value="PROTEIN_KINASE_DOM"/>
    <property type="match status" value="1"/>
</dbReference>
<keyword evidence="4" id="KW-0723">Serine/threonine-protein kinase</keyword>
<dbReference type="GO" id="GO:0005524">
    <property type="term" value="F:ATP binding"/>
    <property type="evidence" value="ECO:0007669"/>
    <property type="project" value="UniProtKB-UniRule"/>
</dbReference>
<feature type="compositionally biased region" description="Basic and acidic residues" evidence="5">
    <location>
        <begin position="265"/>
        <end position="277"/>
    </location>
</feature>
<protein>
    <recommendedName>
        <fullName evidence="6">Protein kinase domain-containing protein</fullName>
    </recommendedName>
</protein>
<dbReference type="PROSITE" id="PS00107">
    <property type="entry name" value="PROTEIN_KINASE_ATP"/>
    <property type="match status" value="1"/>
</dbReference>
<feature type="domain" description="Protein kinase" evidence="6">
    <location>
        <begin position="285"/>
        <end position="445"/>
    </location>
</feature>
<dbReference type="Proteomes" id="UP000014500">
    <property type="component" value="Unassembled WGS sequence"/>
</dbReference>
<dbReference type="Pfam" id="PF00069">
    <property type="entry name" value="Pkinase"/>
    <property type="match status" value="1"/>
</dbReference>
<dbReference type="InterPro" id="IPR008271">
    <property type="entry name" value="Ser/Thr_kinase_AS"/>
</dbReference>
<dbReference type="PANTHER" id="PTHR37171">
    <property type="entry name" value="SERINE/THREONINE-PROTEIN KINASE YRZF-RELATED"/>
    <property type="match status" value="1"/>
</dbReference>
<dbReference type="SUPFAM" id="SSF56112">
    <property type="entry name" value="Protein kinase-like (PK-like)"/>
    <property type="match status" value="1"/>
</dbReference>
<dbReference type="Gene3D" id="1.10.510.10">
    <property type="entry name" value="Transferase(Phosphotransferase) domain 1"/>
    <property type="match status" value="1"/>
</dbReference>
<keyword evidence="2 3" id="KW-0067">ATP-binding</keyword>
<dbReference type="InterPro" id="IPR011009">
    <property type="entry name" value="Kinase-like_dom_sf"/>
</dbReference>
<dbReference type="InterPro" id="IPR052396">
    <property type="entry name" value="Meiotic_Drive_Suppr_Kinase"/>
</dbReference>
<evidence type="ECO:0000256" key="2">
    <source>
        <dbReference type="ARBA" id="ARBA00022840"/>
    </source>
</evidence>
<dbReference type="EMBL" id="JH431236">
    <property type="status" value="NOT_ANNOTATED_CDS"/>
    <property type="molecule type" value="Genomic_DNA"/>
</dbReference>
<dbReference type="AlphaFoldDB" id="T1IP06"/>
<evidence type="ECO:0000259" key="6">
    <source>
        <dbReference type="PROSITE" id="PS50011"/>
    </source>
</evidence>
<sequence length="445" mass="51948">MHPNVLYLEHERVFFETGLKLVEWIEFSDCVRELREDRQFYYENVSVFKDRPPIDTTRALVYERDLHDLLEQVWKSNLKGILNIGEVVTKGAREDMNFNRIVGFDENTNGDPDLVIYDRLGKKNLLIIEVKRPWKDTKNESLKARYEEKDENGKRHNNKVYQAVNQLNKYLTRSGHDFGLLTNREKTWCIKKEKEEKLLRVSEPVDWCDLTDALIFMTTIGRKNKTKYPEPKKCDTLSYILADGGAEQDRNDRGPPNIKKRKLKDSKESSTSETRSSKKAIEASFKILECLGEGRSGVTYESTFNGQPVAIKTTYWVTQPELKEEMFNEIRIYEQLKASQGFIVPKVLFEVFTANRKGFGMQLGHKFDPTKLTESQKYQIIIGLDLIHRHGVAHGDIKLDNVVTNRDKDGFWFIDFGFSKSNVPYECEELRGEKYEMRRLLGLEE</sequence>
<evidence type="ECO:0000256" key="3">
    <source>
        <dbReference type="PROSITE-ProRule" id="PRU10141"/>
    </source>
</evidence>
<keyword evidence="1 3" id="KW-0547">Nucleotide-binding</keyword>
<dbReference type="PROSITE" id="PS00108">
    <property type="entry name" value="PROTEIN_KINASE_ST"/>
    <property type="match status" value="1"/>
</dbReference>
<feature type="binding site" evidence="3">
    <location>
        <position position="312"/>
    </location>
    <ligand>
        <name>ATP</name>
        <dbReference type="ChEBI" id="CHEBI:30616"/>
    </ligand>
</feature>
<keyword evidence="4" id="KW-0418">Kinase</keyword>
<feature type="region of interest" description="Disordered" evidence="5">
    <location>
        <begin position="245"/>
        <end position="277"/>
    </location>
</feature>
<dbReference type="PANTHER" id="PTHR37171:SF1">
    <property type="entry name" value="SERINE_THREONINE-PROTEIN KINASE YRZF-RELATED"/>
    <property type="match status" value="1"/>
</dbReference>
<reference evidence="7" key="2">
    <citation type="submission" date="2015-02" db="UniProtKB">
        <authorList>
            <consortium name="EnsemblMetazoa"/>
        </authorList>
    </citation>
    <scope>IDENTIFICATION</scope>
</reference>
<evidence type="ECO:0000256" key="5">
    <source>
        <dbReference type="SAM" id="MobiDB-lite"/>
    </source>
</evidence>
<keyword evidence="8" id="KW-1185">Reference proteome</keyword>